<feature type="transmembrane region" description="Helical" evidence="1">
    <location>
        <begin position="184"/>
        <end position="206"/>
    </location>
</feature>
<gene>
    <name evidence="2" type="ORF">CWS72_04470</name>
</gene>
<evidence type="ECO:0000313" key="2">
    <source>
        <dbReference type="EMBL" id="PKU25818.1"/>
    </source>
</evidence>
<feature type="transmembrane region" description="Helical" evidence="1">
    <location>
        <begin position="153"/>
        <end position="177"/>
    </location>
</feature>
<feature type="transmembrane region" description="Helical" evidence="1">
    <location>
        <begin position="238"/>
        <end position="264"/>
    </location>
</feature>
<dbReference type="OrthoDB" id="8404262at2"/>
<keyword evidence="3" id="KW-1185">Reference proteome</keyword>
<dbReference type="EMBL" id="PIUM01000003">
    <property type="protein sequence ID" value="PKU25818.1"/>
    <property type="molecule type" value="Genomic_DNA"/>
</dbReference>
<proteinExistence type="predicted"/>
<keyword evidence="1" id="KW-0472">Membrane</keyword>
<feature type="transmembrane region" description="Helical" evidence="1">
    <location>
        <begin position="105"/>
        <end position="133"/>
    </location>
</feature>
<keyword evidence="1" id="KW-0812">Transmembrane</keyword>
<dbReference type="AlphaFoldDB" id="A0A2N3PZJ8"/>
<dbReference type="Proteomes" id="UP000233293">
    <property type="component" value="Unassembled WGS sequence"/>
</dbReference>
<protein>
    <submittedName>
        <fullName evidence="2">Uncharacterized protein</fullName>
    </submittedName>
</protein>
<feature type="transmembrane region" description="Helical" evidence="1">
    <location>
        <begin position="62"/>
        <end position="84"/>
    </location>
</feature>
<comment type="caution">
    <text evidence="2">The sequence shown here is derived from an EMBL/GenBank/DDBJ whole genome shotgun (WGS) entry which is preliminary data.</text>
</comment>
<reference evidence="3" key="1">
    <citation type="submission" date="2017-12" db="EMBL/GenBank/DDBJ databases">
        <title>Draft genome sequence of Telmatospirillum siberiense 26-4b1T, an acidotolerant peatland alphaproteobacterium potentially involved in sulfur cycling.</title>
        <authorList>
            <person name="Hausmann B."/>
            <person name="Pjevac P."/>
            <person name="Schreck K."/>
            <person name="Herbold C.W."/>
            <person name="Daims H."/>
            <person name="Wagner M."/>
            <person name="Pester M."/>
            <person name="Loy A."/>
        </authorList>
    </citation>
    <scope>NUCLEOTIDE SEQUENCE [LARGE SCALE GENOMIC DNA]</scope>
    <source>
        <strain evidence="3">26-4b1</strain>
    </source>
</reference>
<sequence length="270" mass="28468">MIGDVMRAEAEKLRRDGRLLFWGFLSVPCAFFLFQLAAMLFFRAAVVVDVSHVDGVRDLSHALGIGGNLLAEIFLAGGAAGLMAGDYRWETWRYIVPRSGRTALIAGKVLVFVLAVAAVVCLVGLAAVVLGFLEAGLWRHPMPRFDGLATALVPLAAAFLASVLKVAIWGALAALLAVITRSPLATLSSVSLIIVIEAVTAGRLSIEHLSPLQQLAVPSLAVEMLLNWSVGSGGADGIWPLLAPLSLAGMAVLLAAAAAVLFHWQDLARE</sequence>
<feature type="transmembrane region" description="Helical" evidence="1">
    <location>
        <begin position="20"/>
        <end position="42"/>
    </location>
</feature>
<organism evidence="2 3">
    <name type="scientific">Telmatospirillum siberiense</name>
    <dbReference type="NCBI Taxonomy" id="382514"/>
    <lineage>
        <taxon>Bacteria</taxon>
        <taxon>Pseudomonadati</taxon>
        <taxon>Pseudomonadota</taxon>
        <taxon>Alphaproteobacteria</taxon>
        <taxon>Rhodospirillales</taxon>
        <taxon>Rhodospirillaceae</taxon>
        <taxon>Telmatospirillum</taxon>
    </lineage>
</organism>
<evidence type="ECO:0000256" key="1">
    <source>
        <dbReference type="SAM" id="Phobius"/>
    </source>
</evidence>
<evidence type="ECO:0000313" key="3">
    <source>
        <dbReference type="Proteomes" id="UP000233293"/>
    </source>
</evidence>
<accession>A0A2N3PZJ8</accession>
<keyword evidence="1" id="KW-1133">Transmembrane helix</keyword>
<dbReference type="RefSeq" id="WP_101249362.1">
    <property type="nucleotide sequence ID" value="NZ_PIUM01000003.1"/>
</dbReference>
<name>A0A2N3PZJ8_9PROT</name>